<feature type="region of interest" description="Disordered" evidence="1">
    <location>
        <begin position="569"/>
        <end position="612"/>
    </location>
</feature>
<dbReference type="PANTHER" id="PTHR21552:SF2">
    <property type="entry name" value="CREB3 REGULATORY FACTOR"/>
    <property type="match status" value="1"/>
</dbReference>
<dbReference type="InterPro" id="IPR039165">
    <property type="entry name" value="CREBRF"/>
</dbReference>
<feature type="compositionally biased region" description="Polar residues" evidence="1">
    <location>
        <begin position="458"/>
        <end position="476"/>
    </location>
</feature>
<feature type="region of interest" description="Disordered" evidence="1">
    <location>
        <begin position="458"/>
        <end position="484"/>
    </location>
</feature>
<protein>
    <submittedName>
        <fullName evidence="3">UPF0474 protein CG13624</fullName>
    </submittedName>
</protein>
<feature type="region of interest" description="Disordered" evidence="1">
    <location>
        <begin position="319"/>
        <end position="357"/>
    </location>
</feature>
<feature type="compositionally biased region" description="Low complexity" evidence="1">
    <location>
        <begin position="653"/>
        <end position="670"/>
    </location>
</feature>
<feature type="region of interest" description="Disordered" evidence="1">
    <location>
        <begin position="630"/>
        <end position="753"/>
    </location>
</feature>
<evidence type="ECO:0000259" key="2">
    <source>
        <dbReference type="PROSITE" id="PS50106"/>
    </source>
</evidence>
<feature type="region of interest" description="Disordered" evidence="1">
    <location>
        <begin position="518"/>
        <end position="537"/>
    </location>
</feature>
<evidence type="ECO:0000256" key="1">
    <source>
        <dbReference type="SAM" id="MobiDB-lite"/>
    </source>
</evidence>
<reference evidence="3" key="1">
    <citation type="submission" date="2018-10" db="EMBL/GenBank/DDBJ databases">
        <title>Transcriptome assembly of Aceria tosichella (Wheat curl mite) Type 2.</title>
        <authorList>
            <person name="Scully E.D."/>
            <person name="Geib S.M."/>
            <person name="Palmer N.A."/>
            <person name="Gupta A.K."/>
            <person name="Sarath G."/>
            <person name="Tatineni S."/>
        </authorList>
    </citation>
    <scope>NUCLEOTIDE SEQUENCE</scope>
    <source>
        <strain evidence="3">LincolnNE</strain>
    </source>
</reference>
<dbReference type="CDD" id="cd14809">
    <property type="entry name" value="bZIP_AUREO-like"/>
    <property type="match status" value="1"/>
</dbReference>
<dbReference type="GO" id="GO:0005634">
    <property type="term" value="C:nucleus"/>
    <property type="evidence" value="ECO:0007669"/>
    <property type="project" value="TreeGrafter"/>
</dbReference>
<evidence type="ECO:0000313" key="3">
    <source>
        <dbReference type="EMBL" id="MDE52297.1"/>
    </source>
</evidence>
<dbReference type="PROSITE" id="PS00036">
    <property type="entry name" value="BZIP_BASIC"/>
    <property type="match status" value="1"/>
</dbReference>
<dbReference type="GO" id="GO:0006986">
    <property type="term" value="P:response to unfolded protein"/>
    <property type="evidence" value="ECO:0007669"/>
    <property type="project" value="InterPro"/>
</dbReference>
<feature type="compositionally biased region" description="Polar residues" evidence="1">
    <location>
        <begin position="592"/>
        <end position="608"/>
    </location>
</feature>
<dbReference type="PROSITE" id="PS50106">
    <property type="entry name" value="PDZ"/>
    <property type="match status" value="1"/>
</dbReference>
<feature type="compositionally biased region" description="Polar residues" evidence="1">
    <location>
        <begin position="671"/>
        <end position="733"/>
    </location>
</feature>
<dbReference type="CDD" id="cd00136">
    <property type="entry name" value="PDZ_canonical"/>
    <property type="match status" value="1"/>
</dbReference>
<dbReference type="SMART" id="SM00228">
    <property type="entry name" value="PDZ"/>
    <property type="match status" value="1"/>
</dbReference>
<accession>A0A6G1SQ38</accession>
<dbReference type="Gene3D" id="2.30.42.10">
    <property type="match status" value="1"/>
</dbReference>
<dbReference type="InterPro" id="IPR036034">
    <property type="entry name" value="PDZ_sf"/>
</dbReference>
<dbReference type="SUPFAM" id="SSF50156">
    <property type="entry name" value="PDZ domain-like"/>
    <property type="match status" value="1"/>
</dbReference>
<dbReference type="EMBL" id="GGYP01007526">
    <property type="protein sequence ID" value="MDE52297.1"/>
    <property type="molecule type" value="Transcribed_RNA"/>
</dbReference>
<feature type="compositionally biased region" description="Acidic residues" evidence="1">
    <location>
        <begin position="736"/>
        <end position="749"/>
    </location>
</feature>
<feature type="compositionally biased region" description="Polar residues" evidence="1">
    <location>
        <begin position="630"/>
        <end position="652"/>
    </location>
</feature>
<gene>
    <name evidence="3" type="ORF">g.9534</name>
</gene>
<proteinExistence type="predicted"/>
<sequence length="989" mass="106215">MILNATPPPPPPAQLTIYSQPIKQQQQMIQMQAASLMGSSPAPQDAIEPAQIETSGAGRMLHYSDTREISQHNNQLNHDNQTSDREAASEILMLVLTGGPKWGFRIKQLNDNRVIVSRIDKGPAERSGLQVYDELLSVNHVELSDSPRSLLLHDYPEHFSAVVAAATAAAAAAAAAASSSGAQVVTSSSGGGGQVESGGTGKLGATGKIAANGLAASSVGDKTPLLGLNAKGQGSGNLEQQHYARAGPSATAGLAVAGCELSKLDFAYQLIKHSSASNNNKLVLMVRRFLNPAYARASALAASNMLAAWNFSSSSQYRPSISQAQESSGQNQSQQQQQQQQQQHPSQEQQQSTISSSMIKSYSTLAQSLSTGPKLLKRYQQNDPTQHIHQQYHTAAPLASSDNTQQTAATNRTSMTGAVVPQCAMQICDSPMGHLQGPKRICPNHCYKQVNVESSISAADSTAENQLSSHTSSQQPMGPCYVGQSATTVTRGASHMDPSQVQISRSSDMKVLSSLLNSNKYTTGGQPGSDPNLALTNKDNYNQQQQQQQVPCDAWSNTTPCNQNIGGQPIQPVSNVNNNSGPIYPPPAETFMSGQNGAYNRQDSSSIPVNGRPITLTPLVSNNVSISQRPPAMNQQQLISSKSKTPTFIQPASPSTSSTTSSSGNTEITSPASAFTKKQNANNTPNPSGRNTTCNQQSERSGRPNSMSTDCSLSSHDEGFSSQIDQDDCGNSTRDSDDESDIDSDDESFYGDYTNNDLIGASISDNPNCKWTLNMGRTRRNGQRRFFWQYNVQSKGPKGTRICAADGAEDPFVLPEASDPVFSNECQVEGVKHSGKARRGDGNDLTPNPRKLLMIGLELKKLSKIINDLAPVTDLPINARNKTRKEKNKLASRACRLKKKAQHEANKIKLYGLQREHQQVVMAIFDARKMIYKALTQHHSVCPADNQLSTSLKRLLDQCLMTVAGQTGDYVNSVLEKVVSGCIDGGLQA</sequence>
<name>A0A6G1SQ38_9ACAR</name>
<dbReference type="GO" id="GO:0000981">
    <property type="term" value="F:DNA-binding transcription factor activity, RNA polymerase II-specific"/>
    <property type="evidence" value="ECO:0007669"/>
    <property type="project" value="TreeGrafter"/>
</dbReference>
<feature type="domain" description="PDZ" evidence="2">
    <location>
        <begin position="90"/>
        <end position="145"/>
    </location>
</feature>
<feature type="compositionally biased region" description="Polar residues" evidence="1">
    <location>
        <begin position="569"/>
        <end position="581"/>
    </location>
</feature>
<dbReference type="GO" id="GO:0000977">
    <property type="term" value="F:RNA polymerase II transcription regulatory region sequence-specific DNA binding"/>
    <property type="evidence" value="ECO:0007669"/>
    <property type="project" value="TreeGrafter"/>
</dbReference>
<organism evidence="3">
    <name type="scientific">Aceria tosichella</name>
    <name type="common">wheat curl mite</name>
    <dbReference type="NCBI Taxonomy" id="561515"/>
    <lineage>
        <taxon>Eukaryota</taxon>
        <taxon>Metazoa</taxon>
        <taxon>Ecdysozoa</taxon>
        <taxon>Arthropoda</taxon>
        <taxon>Chelicerata</taxon>
        <taxon>Arachnida</taxon>
        <taxon>Acari</taxon>
        <taxon>Acariformes</taxon>
        <taxon>Trombidiformes</taxon>
        <taxon>Prostigmata</taxon>
        <taxon>Eupodina</taxon>
        <taxon>Eriophyoidea</taxon>
        <taxon>Eriophyidae</taxon>
        <taxon>Eriophyinae</taxon>
        <taxon>Aceriini</taxon>
        <taxon>Aceria</taxon>
    </lineage>
</organism>
<dbReference type="InterPro" id="IPR001478">
    <property type="entry name" value="PDZ"/>
</dbReference>
<dbReference type="InterPro" id="IPR004827">
    <property type="entry name" value="bZIP"/>
</dbReference>
<dbReference type="Pfam" id="PF00595">
    <property type="entry name" value="PDZ"/>
    <property type="match status" value="1"/>
</dbReference>
<dbReference type="PANTHER" id="PTHR21552">
    <property type="entry name" value="ADULT RETINA PROTEIN"/>
    <property type="match status" value="1"/>
</dbReference>
<dbReference type="AlphaFoldDB" id="A0A6G1SQ38"/>